<accession>A0A974Y5H8</accession>
<dbReference type="RefSeq" id="WP_203388872.1">
    <property type="nucleotide sequence ID" value="NZ_CP064781.1"/>
</dbReference>
<keyword evidence="4" id="KW-1185">Reference proteome</keyword>
<dbReference type="KEGG" id="ares:IWH25_08490"/>
<protein>
    <submittedName>
        <fullName evidence="3">Uncharacterized protein</fullName>
    </submittedName>
</protein>
<evidence type="ECO:0000313" key="4">
    <source>
        <dbReference type="Proteomes" id="UP000663444"/>
    </source>
</evidence>
<dbReference type="AlphaFoldDB" id="A0A974Y5H8"/>
<sequence length="67" mass="6726">MKTFPMLVAAAFAVVSFGALAVPKAAETPDGAVVPGAANAPAPKLAAKKAAKKPAKKPVVKKAKKKM</sequence>
<feature type="signal peptide" evidence="2">
    <location>
        <begin position="1"/>
        <end position="21"/>
    </location>
</feature>
<reference evidence="3" key="1">
    <citation type="submission" date="2020-11" db="EMBL/GenBank/DDBJ databases">
        <title>Azospira restricta DSM 18626 genome sequence.</title>
        <authorList>
            <person name="Moe W.M."/>
        </authorList>
    </citation>
    <scope>NUCLEOTIDE SEQUENCE</scope>
    <source>
        <strain evidence="3">DSM 18626</strain>
    </source>
</reference>
<feature type="chain" id="PRO_5036872580" evidence="2">
    <location>
        <begin position="22"/>
        <end position="67"/>
    </location>
</feature>
<keyword evidence="2" id="KW-0732">Signal</keyword>
<evidence type="ECO:0000256" key="1">
    <source>
        <dbReference type="SAM" id="MobiDB-lite"/>
    </source>
</evidence>
<name>A0A974Y5H8_9RHOO</name>
<feature type="compositionally biased region" description="Basic residues" evidence="1">
    <location>
        <begin position="46"/>
        <end position="67"/>
    </location>
</feature>
<gene>
    <name evidence="3" type="ORF">IWH25_08490</name>
</gene>
<feature type="region of interest" description="Disordered" evidence="1">
    <location>
        <begin position="44"/>
        <end position="67"/>
    </location>
</feature>
<evidence type="ECO:0000256" key="2">
    <source>
        <dbReference type="SAM" id="SignalP"/>
    </source>
</evidence>
<dbReference type="EMBL" id="CP064781">
    <property type="protein sequence ID" value="QRJ65346.1"/>
    <property type="molecule type" value="Genomic_DNA"/>
</dbReference>
<dbReference type="Proteomes" id="UP000663444">
    <property type="component" value="Chromosome"/>
</dbReference>
<proteinExistence type="predicted"/>
<evidence type="ECO:0000313" key="3">
    <source>
        <dbReference type="EMBL" id="QRJ65346.1"/>
    </source>
</evidence>
<organism evidence="3 4">
    <name type="scientific">Azospira restricta</name>
    <dbReference type="NCBI Taxonomy" id="404405"/>
    <lineage>
        <taxon>Bacteria</taxon>
        <taxon>Pseudomonadati</taxon>
        <taxon>Pseudomonadota</taxon>
        <taxon>Betaproteobacteria</taxon>
        <taxon>Rhodocyclales</taxon>
        <taxon>Rhodocyclaceae</taxon>
        <taxon>Azospira</taxon>
    </lineage>
</organism>